<reference evidence="2 3" key="1">
    <citation type="submission" date="2017-06" db="EMBL/GenBank/DDBJ databases">
        <authorList>
            <person name="Kim H.J."/>
            <person name="Triplett B.A."/>
        </authorList>
    </citation>
    <scope>NUCLEOTIDE SEQUENCE [LARGE SCALE GENOMIC DNA]</scope>
    <source>
        <strain evidence="2 3">U15</strain>
    </source>
</reference>
<organism evidence="2 3">
    <name type="scientific">Noviherbaspirillum humi</name>
    <dbReference type="NCBI Taxonomy" id="1688639"/>
    <lineage>
        <taxon>Bacteria</taxon>
        <taxon>Pseudomonadati</taxon>
        <taxon>Pseudomonadota</taxon>
        <taxon>Betaproteobacteria</taxon>
        <taxon>Burkholderiales</taxon>
        <taxon>Oxalobacteraceae</taxon>
        <taxon>Noviherbaspirillum</taxon>
    </lineage>
</organism>
<name>A0A239M5C3_9BURK</name>
<dbReference type="InterPro" id="IPR055343">
    <property type="entry name" value="CREG_beta-barrel"/>
</dbReference>
<sequence length="216" mass="23757">MKVNLSAVLALLHQGSFGTLTTHSTQLPGYPFGSLAPYALDEAHRPLFLISGLAEHTRNLQADARSSLLVAESGSKNVLAGSRLTLLGDAAPCEPEEALVERYLRYHPEGRRYLDLGDFRFYRLSPRRARFVAGFGEMGWIEEADWQAVSTLPLADEKALHHELGALLPAGTRLLGLDAYGIDLERNSERERLGFSSMPTSIQQLESSARRVLAAL</sequence>
<evidence type="ECO:0000313" key="3">
    <source>
        <dbReference type="Proteomes" id="UP000198284"/>
    </source>
</evidence>
<keyword evidence="3" id="KW-1185">Reference proteome</keyword>
<dbReference type="OrthoDB" id="9776211at2"/>
<dbReference type="Pfam" id="PF13883">
    <property type="entry name" value="CREG_beta-barrel"/>
    <property type="match status" value="1"/>
</dbReference>
<dbReference type="AlphaFoldDB" id="A0A239M5C3"/>
<dbReference type="InterPro" id="IPR012349">
    <property type="entry name" value="Split_barrel_FMN-bd"/>
</dbReference>
<evidence type="ECO:0000313" key="2">
    <source>
        <dbReference type="EMBL" id="SNT37895.1"/>
    </source>
</evidence>
<dbReference type="Gene3D" id="2.30.110.10">
    <property type="entry name" value="Electron Transport, Fmn-binding Protein, Chain A"/>
    <property type="match status" value="1"/>
</dbReference>
<dbReference type="RefSeq" id="WP_089401826.1">
    <property type="nucleotide sequence ID" value="NZ_FZOT01000032.1"/>
</dbReference>
<protein>
    <recommendedName>
        <fullName evidence="1">CREG-like beta-barrel domain-containing protein</fullName>
    </recommendedName>
</protein>
<proteinExistence type="predicted"/>
<dbReference type="EMBL" id="FZOT01000032">
    <property type="protein sequence ID" value="SNT37895.1"/>
    <property type="molecule type" value="Genomic_DNA"/>
</dbReference>
<dbReference type="PANTHER" id="PTHR13343">
    <property type="entry name" value="CREG1 PROTEIN"/>
    <property type="match status" value="1"/>
</dbReference>
<dbReference type="PANTHER" id="PTHR13343:SF17">
    <property type="entry name" value="CELLULAR REPRESSOR OF E1A-STIMULATED GENES, ISOFORM A"/>
    <property type="match status" value="1"/>
</dbReference>
<gene>
    <name evidence="2" type="ORF">SAMN06265795_13217</name>
</gene>
<dbReference type="GO" id="GO:0005737">
    <property type="term" value="C:cytoplasm"/>
    <property type="evidence" value="ECO:0007669"/>
    <property type="project" value="UniProtKB-ARBA"/>
</dbReference>
<dbReference type="Proteomes" id="UP000198284">
    <property type="component" value="Unassembled WGS sequence"/>
</dbReference>
<evidence type="ECO:0000259" key="1">
    <source>
        <dbReference type="Pfam" id="PF13883"/>
    </source>
</evidence>
<dbReference type="SUPFAM" id="SSF50475">
    <property type="entry name" value="FMN-binding split barrel"/>
    <property type="match status" value="1"/>
</dbReference>
<feature type="domain" description="CREG-like beta-barrel" evidence="1">
    <location>
        <begin position="11"/>
        <end position="146"/>
    </location>
</feature>
<accession>A0A239M5C3</accession>